<reference evidence="5" key="1">
    <citation type="journal article" date="2019" name="Int. J. Syst. Evol. Microbiol.">
        <title>The Global Catalogue of Microorganisms (GCM) 10K type strain sequencing project: providing services to taxonomists for standard genome sequencing and annotation.</title>
        <authorList>
            <consortium name="The Broad Institute Genomics Platform"/>
            <consortium name="The Broad Institute Genome Sequencing Center for Infectious Disease"/>
            <person name="Wu L."/>
            <person name="Ma J."/>
        </authorList>
    </citation>
    <scope>NUCLEOTIDE SEQUENCE [LARGE SCALE GENOMIC DNA]</scope>
    <source>
        <strain evidence="5">JCM 32305</strain>
    </source>
</reference>
<evidence type="ECO:0000256" key="1">
    <source>
        <dbReference type="SAM" id="MobiDB-lite"/>
    </source>
</evidence>
<dbReference type="InterPro" id="IPR032389">
    <property type="entry name" value="GspB_C"/>
</dbReference>
<comment type="caution">
    <text evidence="4">The sequence shown here is derived from an EMBL/GenBank/DDBJ whole genome shotgun (WGS) entry which is preliminary data.</text>
</comment>
<proteinExistence type="predicted"/>
<dbReference type="EMBL" id="BMQW01000004">
    <property type="protein sequence ID" value="GGP86069.1"/>
    <property type="molecule type" value="Genomic_DNA"/>
</dbReference>
<feature type="transmembrane region" description="Helical" evidence="2">
    <location>
        <begin position="42"/>
        <end position="64"/>
    </location>
</feature>
<evidence type="ECO:0000313" key="4">
    <source>
        <dbReference type="EMBL" id="GGP86069.1"/>
    </source>
</evidence>
<keyword evidence="5" id="KW-1185">Reference proteome</keyword>
<name>A0ABQ2QLI7_9GAMM</name>
<keyword evidence="2" id="KW-1133">Transmembrane helix</keyword>
<evidence type="ECO:0000259" key="3">
    <source>
        <dbReference type="Pfam" id="PF16537"/>
    </source>
</evidence>
<evidence type="ECO:0000256" key="2">
    <source>
        <dbReference type="SAM" id="Phobius"/>
    </source>
</evidence>
<dbReference type="RefSeq" id="WP_229777068.1">
    <property type="nucleotide sequence ID" value="NZ_BMQW01000004.1"/>
</dbReference>
<feature type="domain" description="Type II secretion system protein GspB C-terminal" evidence="3">
    <location>
        <begin position="318"/>
        <end position="377"/>
    </location>
</feature>
<feature type="compositionally biased region" description="Polar residues" evidence="1">
    <location>
        <begin position="168"/>
        <end position="183"/>
    </location>
</feature>
<feature type="region of interest" description="Disordered" evidence="1">
    <location>
        <begin position="153"/>
        <end position="185"/>
    </location>
</feature>
<keyword evidence="2" id="KW-0472">Membrane</keyword>
<dbReference type="Proteomes" id="UP000654004">
    <property type="component" value="Unassembled WGS sequence"/>
</dbReference>
<protein>
    <submittedName>
        <fullName evidence="4">General secretion pathway protein GspB</fullName>
    </submittedName>
</protein>
<sequence>MSILLDAVNRNKQQQGDVADLMSTPAAHYSSPSRPTSKLNPYSLLAVAIILGIGAAWGMSVLLVPPAPRSKVDLPAEPEIPVSVSQPLPQIIQSTPVNKSNDVVSQTNDEIRLAGKVALPIAKPFNQFSSTPATPYANDNNASNGYVNDGYVNDAYTDGSDGSELNEAYSQPSTMVSSNNQENRFNDNDVANRQLQAQQLQAQQQQDQQQQDQQLRARQQEQIILGANANRRGLAELEALRMQVNTAAQEVDFASVKAPSIDERNNLLAAFEVALKDVEFEQSVNQQVTEAKLDPIPRPNNQQIPSYGDLPASVQLQVPEFNINAHVYSSEPNNRWLNVDGVELQQGDMIKNKLTIIEIRPRDIVLDINGEQFRVPAI</sequence>
<gene>
    <name evidence="4" type="primary">gspB</name>
    <name evidence="4" type="ORF">GCM10009410_19250</name>
</gene>
<organism evidence="4 5">
    <name type="scientific">Shewanella ulleungensis</name>
    <dbReference type="NCBI Taxonomy" id="2282699"/>
    <lineage>
        <taxon>Bacteria</taxon>
        <taxon>Pseudomonadati</taxon>
        <taxon>Pseudomonadota</taxon>
        <taxon>Gammaproteobacteria</taxon>
        <taxon>Alteromonadales</taxon>
        <taxon>Shewanellaceae</taxon>
        <taxon>Shewanella</taxon>
    </lineage>
</organism>
<keyword evidence="2" id="KW-0812">Transmembrane</keyword>
<dbReference type="Pfam" id="PF16537">
    <property type="entry name" value="T2SSB"/>
    <property type="match status" value="1"/>
</dbReference>
<accession>A0ABQ2QLI7</accession>
<evidence type="ECO:0000313" key="5">
    <source>
        <dbReference type="Proteomes" id="UP000654004"/>
    </source>
</evidence>